<evidence type="ECO:0000256" key="5">
    <source>
        <dbReference type="ARBA" id="ARBA00023136"/>
    </source>
</evidence>
<dbReference type="GO" id="GO:0005886">
    <property type="term" value="C:plasma membrane"/>
    <property type="evidence" value="ECO:0007669"/>
    <property type="project" value="UniProtKB-ARBA"/>
</dbReference>
<feature type="transmembrane region" description="Helical" evidence="6">
    <location>
        <begin position="77"/>
        <end position="99"/>
    </location>
</feature>
<keyword evidence="5 6" id="KW-0472">Membrane</keyword>
<evidence type="ECO:0000313" key="9">
    <source>
        <dbReference type="Proteomes" id="UP001188597"/>
    </source>
</evidence>
<protein>
    <recommendedName>
        <fullName evidence="7">ABC-2 type transporter transmembrane domain-containing protein</fullName>
    </recommendedName>
</protein>
<dbReference type="Pfam" id="PF01061">
    <property type="entry name" value="ABC2_membrane"/>
    <property type="match status" value="1"/>
</dbReference>
<evidence type="ECO:0000256" key="4">
    <source>
        <dbReference type="ARBA" id="ARBA00022989"/>
    </source>
</evidence>
<dbReference type="EMBL" id="JAVXUP010000904">
    <property type="protein sequence ID" value="KAK3019032.1"/>
    <property type="molecule type" value="Genomic_DNA"/>
</dbReference>
<keyword evidence="2" id="KW-0813">Transport</keyword>
<evidence type="ECO:0000256" key="1">
    <source>
        <dbReference type="ARBA" id="ARBA00004141"/>
    </source>
</evidence>
<evidence type="ECO:0000259" key="7">
    <source>
        <dbReference type="Pfam" id="PF01061"/>
    </source>
</evidence>
<name>A0AA88W1M2_9ASTE</name>
<keyword evidence="9" id="KW-1185">Reference proteome</keyword>
<comment type="caution">
    <text evidence="8">The sequence shown here is derived from an EMBL/GenBank/DDBJ whole genome shotgun (WGS) entry which is preliminary data.</text>
</comment>
<dbReference type="GO" id="GO:0140359">
    <property type="term" value="F:ABC-type transporter activity"/>
    <property type="evidence" value="ECO:0007669"/>
    <property type="project" value="InterPro"/>
</dbReference>
<gene>
    <name evidence="8" type="ORF">RJ639_004314</name>
</gene>
<reference evidence="8" key="1">
    <citation type="submission" date="2022-12" db="EMBL/GenBank/DDBJ databases">
        <title>Draft genome assemblies for two species of Escallonia (Escalloniales).</title>
        <authorList>
            <person name="Chanderbali A."/>
            <person name="Dervinis C."/>
            <person name="Anghel I."/>
            <person name="Soltis D."/>
            <person name="Soltis P."/>
            <person name="Zapata F."/>
        </authorList>
    </citation>
    <scope>NUCLEOTIDE SEQUENCE</scope>
    <source>
        <strain evidence="8">UCBG64.0493</strain>
        <tissue evidence="8">Leaf</tissue>
    </source>
</reference>
<proteinExistence type="predicted"/>
<keyword evidence="4 6" id="KW-1133">Transmembrane helix</keyword>
<dbReference type="AlphaFoldDB" id="A0AA88W1M2"/>
<dbReference type="Proteomes" id="UP001188597">
    <property type="component" value="Unassembled WGS sequence"/>
</dbReference>
<evidence type="ECO:0000313" key="8">
    <source>
        <dbReference type="EMBL" id="KAK3019032.1"/>
    </source>
</evidence>
<evidence type="ECO:0000256" key="6">
    <source>
        <dbReference type="SAM" id="Phobius"/>
    </source>
</evidence>
<evidence type="ECO:0000256" key="2">
    <source>
        <dbReference type="ARBA" id="ARBA00022448"/>
    </source>
</evidence>
<organism evidence="8 9">
    <name type="scientific">Escallonia herrerae</name>
    <dbReference type="NCBI Taxonomy" id="1293975"/>
    <lineage>
        <taxon>Eukaryota</taxon>
        <taxon>Viridiplantae</taxon>
        <taxon>Streptophyta</taxon>
        <taxon>Embryophyta</taxon>
        <taxon>Tracheophyta</taxon>
        <taxon>Spermatophyta</taxon>
        <taxon>Magnoliopsida</taxon>
        <taxon>eudicotyledons</taxon>
        <taxon>Gunneridae</taxon>
        <taxon>Pentapetalae</taxon>
        <taxon>asterids</taxon>
        <taxon>campanulids</taxon>
        <taxon>Escalloniales</taxon>
        <taxon>Escalloniaceae</taxon>
        <taxon>Escallonia</taxon>
    </lineage>
</organism>
<feature type="transmembrane region" description="Helical" evidence="6">
    <location>
        <begin position="196"/>
        <end position="218"/>
    </location>
</feature>
<evidence type="ECO:0000256" key="3">
    <source>
        <dbReference type="ARBA" id="ARBA00022692"/>
    </source>
</evidence>
<feature type="domain" description="ABC-2 type transporter transmembrane" evidence="7">
    <location>
        <begin position="1"/>
        <end position="98"/>
    </location>
</feature>
<comment type="subcellular location">
    <subcellularLocation>
        <location evidence="1">Membrane</location>
        <topology evidence="1">Multi-pass membrane protein</topology>
    </subcellularLocation>
</comment>
<feature type="transmembrane region" description="Helical" evidence="6">
    <location>
        <begin position="39"/>
        <end position="65"/>
    </location>
</feature>
<dbReference type="InterPro" id="IPR013525">
    <property type="entry name" value="ABC2_TM"/>
</dbReference>
<keyword evidence="3 6" id="KW-0812">Transmembrane</keyword>
<sequence length="222" mass="25951">MFIFLQFLGIGNCSSVLPFIATERTIMYRERFAGMYSSWAYSFAQVTIEIPYIFLQAAPFVIITYPAIDFYCSVHKIFWYFYTMLSTLLYFTYLGMLLFRLPLISNAGKLLLHHVEPVLWVSHTWTSKPTLTLVILAIARIPKWWVWCYWICPTAWSLRGLLTSQYGDIDKEIIVFGERKAINSFLQSYFGFRRDFQVVVAFLLIAFPTCLCILLHILHGKT</sequence>
<accession>A0AA88W1M2</accession>
<dbReference type="PANTHER" id="PTHR19241">
    <property type="entry name" value="ATP-BINDING CASSETTE TRANSPORTER"/>
    <property type="match status" value="1"/>
</dbReference>